<dbReference type="RefSeq" id="WP_070565504.1">
    <property type="nucleotide sequence ID" value="NZ_CP069793.1"/>
</dbReference>
<dbReference type="GO" id="GO:0005506">
    <property type="term" value="F:iron ion binding"/>
    <property type="evidence" value="ECO:0007669"/>
    <property type="project" value="InterPro"/>
</dbReference>
<dbReference type="GO" id="GO:0016020">
    <property type="term" value="C:membrane"/>
    <property type="evidence" value="ECO:0007669"/>
    <property type="project" value="GOC"/>
</dbReference>
<keyword evidence="6" id="KW-0472">Membrane</keyword>
<dbReference type="PANTHER" id="PTHR21624">
    <property type="entry name" value="STEROL DESATURASE-RELATED PROTEIN"/>
    <property type="match status" value="1"/>
</dbReference>
<dbReference type="EMBL" id="UAUU01000011">
    <property type="protein sequence ID" value="SPZ93179.1"/>
    <property type="molecule type" value="Genomic_DNA"/>
</dbReference>
<proteinExistence type="predicted"/>
<evidence type="ECO:0000256" key="4">
    <source>
        <dbReference type="ARBA" id="ARBA00023002"/>
    </source>
</evidence>
<reference evidence="7 8" key="1">
    <citation type="submission" date="2018-06" db="EMBL/GenBank/DDBJ databases">
        <authorList>
            <consortium name="Pathogen Informatics"/>
            <person name="Doyle S."/>
        </authorList>
    </citation>
    <scope>NUCLEOTIDE SEQUENCE [LARGE SCALE GENOMIC DNA]</scope>
    <source>
        <strain evidence="7 8">NCTC11343</strain>
    </source>
</reference>
<dbReference type="GO" id="GO:0008610">
    <property type="term" value="P:lipid biosynthetic process"/>
    <property type="evidence" value="ECO:0007669"/>
    <property type="project" value="InterPro"/>
</dbReference>
<dbReference type="AlphaFoldDB" id="A0A2X2LIW5"/>
<dbReference type="Proteomes" id="UP000251241">
    <property type="component" value="Unassembled WGS sequence"/>
</dbReference>
<gene>
    <name evidence="7" type="ORF">NCTC11343_05116</name>
</gene>
<accession>A0A2X2LIW5</accession>
<dbReference type="PANTHER" id="PTHR21624:SF1">
    <property type="entry name" value="ALKYLGLYCEROL MONOOXYGENASE"/>
    <property type="match status" value="1"/>
</dbReference>
<evidence type="ECO:0000256" key="2">
    <source>
        <dbReference type="ARBA" id="ARBA00022692"/>
    </source>
</evidence>
<evidence type="ECO:0000256" key="3">
    <source>
        <dbReference type="ARBA" id="ARBA00022989"/>
    </source>
</evidence>
<comment type="subcellular location">
    <subcellularLocation>
        <location evidence="1">Endomembrane system</location>
        <topology evidence="1">Multi-pass membrane protein</topology>
    </subcellularLocation>
</comment>
<keyword evidence="5" id="KW-0443">Lipid metabolism</keyword>
<dbReference type="GeneID" id="97179968"/>
<evidence type="ECO:0000256" key="5">
    <source>
        <dbReference type="ARBA" id="ARBA00023098"/>
    </source>
</evidence>
<protein>
    <submittedName>
        <fullName evidence="7">Fatty acid hydroxylase superfamily</fullName>
    </submittedName>
</protein>
<dbReference type="InterPro" id="IPR006694">
    <property type="entry name" value="Fatty_acid_hydroxylase"/>
</dbReference>
<name>A0A2X2LIW5_SPHMU</name>
<evidence type="ECO:0000313" key="8">
    <source>
        <dbReference type="Proteomes" id="UP000251241"/>
    </source>
</evidence>
<evidence type="ECO:0000256" key="1">
    <source>
        <dbReference type="ARBA" id="ARBA00004127"/>
    </source>
</evidence>
<organism evidence="7 8">
    <name type="scientific">Sphingobacterium multivorum</name>
    <dbReference type="NCBI Taxonomy" id="28454"/>
    <lineage>
        <taxon>Bacteria</taxon>
        <taxon>Pseudomonadati</taxon>
        <taxon>Bacteroidota</taxon>
        <taxon>Sphingobacteriia</taxon>
        <taxon>Sphingobacteriales</taxon>
        <taxon>Sphingobacteriaceae</taxon>
        <taxon>Sphingobacterium</taxon>
    </lineage>
</organism>
<dbReference type="GO" id="GO:0012505">
    <property type="term" value="C:endomembrane system"/>
    <property type="evidence" value="ECO:0007669"/>
    <property type="project" value="UniProtKB-SubCell"/>
</dbReference>
<keyword evidence="3" id="KW-1133">Transmembrane helix</keyword>
<evidence type="ECO:0000313" key="7">
    <source>
        <dbReference type="EMBL" id="SPZ93179.1"/>
    </source>
</evidence>
<dbReference type="GO" id="GO:0006643">
    <property type="term" value="P:membrane lipid metabolic process"/>
    <property type="evidence" value="ECO:0007669"/>
    <property type="project" value="TreeGrafter"/>
</dbReference>
<keyword evidence="4" id="KW-0560">Oxidoreductase</keyword>
<sequence>MYTEKLNFLAFIIPLFLILMVLEYGYSLKKQKRFYSFDESISNLNVGIVERMCDMFSVSLFYFFFVWVYQNFAIFQIEANVWTWVILFLFTDFLWYWYHRYSHEINLLWAAHVVHHQSEDYNFTVAARITIFQAVFRSLFWAFIPLLGFPPFMMTAILLIHGVYPFFSHTQTVGNLGILERLFVTPSHHRVHHSSNEIYLDKNYGDILIIWDKLFGTFISEQKEEPCVYGLTKPIHRYTFLWQHFHYLFEIGLSFKRAKGFGNKMRTIFGKPDDIQPEIREELEERIFAGAKPQVHAQALSRYIFFQSMLTMTLLFFFLLYGNYQQLIQLVIGGGFILCSVICIGGLLEHEDWVFPLEMLRLFLLLLYIGLTFYSPLGLVLVGCFALIQLIFYRPLAVRYKKVLRLERR</sequence>
<dbReference type="GO" id="GO:0050479">
    <property type="term" value="F:glyceryl-ether monooxygenase activity"/>
    <property type="evidence" value="ECO:0007669"/>
    <property type="project" value="TreeGrafter"/>
</dbReference>
<evidence type="ECO:0000256" key="6">
    <source>
        <dbReference type="ARBA" id="ARBA00023136"/>
    </source>
</evidence>
<dbReference type="InterPro" id="IPR051689">
    <property type="entry name" value="Sterol_desaturase/TMEM195"/>
</dbReference>
<dbReference type="Pfam" id="PF04116">
    <property type="entry name" value="FA_hydroxylase"/>
    <property type="match status" value="1"/>
</dbReference>
<keyword evidence="2" id="KW-0812">Transmembrane</keyword>